<dbReference type="SUPFAM" id="SSF51735">
    <property type="entry name" value="NAD(P)-binding Rossmann-fold domains"/>
    <property type="match status" value="1"/>
</dbReference>
<comment type="caution">
    <text evidence="6">The sequence shown here is derived from an EMBL/GenBank/DDBJ whole genome shotgun (WGS) entry which is preliminary data.</text>
</comment>
<protein>
    <submittedName>
        <fullName evidence="6">3-hydroxyisobutyrate dehydrogenase-like beta-hydroxyacid dehydrogenase</fullName>
    </submittedName>
</protein>
<evidence type="ECO:0000256" key="3">
    <source>
        <dbReference type="SAM" id="MobiDB-lite"/>
    </source>
</evidence>
<sequence>MNQNDQRSKHEATSARERNRPSVTIIGLGPMGQAMAAVFLDRGYEVTVWNRTAGKSDALAAKGAIKASSVDEAIAANDLIILSLTDYDAMYAILEQAARDLSGKVFVNLSSDTPEKAREAAKWLEARGARHLTGGVQVPPSGIGKAESSTYYSGTREVFDAHKKTLEVLTGADYRGEDPGLAALYYQIQMDMFWTSMLSYLHALSLAGANGLTAEQIRPYAIETMKSLPMFIEFYTPRIDAGEHPGDVDRLGMGVASVDHIVHTSKDAGIDASLPAAVLEVFKRGVANGQAGNSFTSLIEVFKKPAPSA</sequence>
<gene>
    <name evidence="6" type="ORF">J2Z18_002768</name>
</gene>
<dbReference type="Pfam" id="PF03446">
    <property type="entry name" value="NAD_binding_2"/>
    <property type="match status" value="1"/>
</dbReference>
<evidence type="ECO:0000259" key="4">
    <source>
        <dbReference type="Pfam" id="PF03446"/>
    </source>
</evidence>
<evidence type="ECO:0000313" key="7">
    <source>
        <dbReference type="Proteomes" id="UP000706926"/>
    </source>
</evidence>
<feature type="compositionally biased region" description="Basic and acidic residues" evidence="3">
    <location>
        <begin position="1"/>
        <end position="20"/>
    </location>
</feature>
<dbReference type="PANTHER" id="PTHR43580">
    <property type="entry name" value="OXIDOREDUCTASE GLYR1-RELATED"/>
    <property type="match status" value="1"/>
</dbReference>
<dbReference type="InterPro" id="IPR006115">
    <property type="entry name" value="6PGDH_NADP-bd"/>
</dbReference>
<proteinExistence type="inferred from homology"/>
<feature type="domain" description="NADPH-dependent reductive aminase-like C-terminal" evidence="5">
    <location>
        <begin position="178"/>
        <end position="304"/>
    </location>
</feature>
<accession>A0ABS4FBN5</accession>
<dbReference type="Gene3D" id="3.40.50.720">
    <property type="entry name" value="NAD(P)-binding Rossmann-like Domain"/>
    <property type="match status" value="1"/>
</dbReference>
<dbReference type="InterPro" id="IPR048666">
    <property type="entry name" value="RedAm-like_C"/>
</dbReference>
<evidence type="ECO:0000313" key="6">
    <source>
        <dbReference type="EMBL" id="MBP1893665.1"/>
    </source>
</evidence>
<dbReference type="InterPro" id="IPR051265">
    <property type="entry name" value="HIBADH-related_NP60_sf"/>
</dbReference>
<dbReference type="Proteomes" id="UP000706926">
    <property type="component" value="Unassembled WGS sequence"/>
</dbReference>
<dbReference type="EMBL" id="JAGGKI010000006">
    <property type="protein sequence ID" value="MBP1893665.1"/>
    <property type="molecule type" value="Genomic_DNA"/>
</dbReference>
<dbReference type="InterPro" id="IPR036291">
    <property type="entry name" value="NAD(P)-bd_dom_sf"/>
</dbReference>
<dbReference type="PANTHER" id="PTHR43580:SF2">
    <property type="entry name" value="CYTOKINE-LIKE NUCLEAR FACTOR N-PAC"/>
    <property type="match status" value="1"/>
</dbReference>
<dbReference type="InterPro" id="IPR015815">
    <property type="entry name" value="HIBADH-related"/>
</dbReference>
<comment type="similarity">
    <text evidence="1">Belongs to the HIBADH-related family.</text>
</comment>
<name>A0ABS4FBN5_9BACL</name>
<evidence type="ECO:0000256" key="1">
    <source>
        <dbReference type="ARBA" id="ARBA00009080"/>
    </source>
</evidence>
<organism evidence="6 7">
    <name type="scientific">Paenibacillus lactis</name>
    <dbReference type="NCBI Taxonomy" id="228574"/>
    <lineage>
        <taxon>Bacteria</taxon>
        <taxon>Bacillati</taxon>
        <taxon>Bacillota</taxon>
        <taxon>Bacilli</taxon>
        <taxon>Bacillales</taxon>
        <taxon>Paenibacillaceae</taxon>
        <taxon>Paenibacillus</taxon>
    </lineage>
</organism>
<reference evidence="6 7" key="1">
    <citation type="submission" date="2021-03" db="EMBL/GenBank/DDBJ databases">
        <title>Genomic Encyclopedia of Type Strains, Phase IV (KMG-IV): sequencing the most valuable type-strain genomes for metagenomic binning, comparative biology and taxonomic classification.</title>
        <authorList>
            <person name="Goeker M."/>
        </authorList>
    </citation>
    <scope>NUCLEOTIDE SEQUENCE [LARGE SCALE GENOMIC DNA]</scope>
    <source>
        <strain evidence="6 7">DSM 15596</strain>
    </source>
</reference>
<evidence type="ECO:0000256" key="2">
    <source>
        <dbReference type="ARBA" id="ARBA00023002"/>
    </source>
</evidence>
<dbReference type="Gene3D" id="1.10.1040.10">
    <property type="entry name" value="N-(1-d-carboxylethyl)-l-norvaline Dehydrogenase, domain 2"/>
    <property type="match status" value="1"/>
</dbReference>
<keyword evidence="2" id="KW-0560">Oxidoreductase</keyword>
<evidence type="ECO:0000259" key="5">
    <source>
        <dbReference type="Pfam" id="PF21761"/>
    </source>
</evidence>
<keyword evidence="7" id="KW-1185">Reference proteome</keyword>
<dbReference type="Pfam" id="PF21761">
    <property type="entry name" value="RedAm-like_C"/>
    <property type="match status" value="1"/>
</dbReference>
<dbReference type="PIRSF" id="PIRSF000103">
    <property type="entry name" value="HIBADH"/>
    <property type="match status" value="1"/>
</dbReference>
<feature type="region of interest" description="Disordered" evidence="3">
    <location>
        <begin position="1"/>
        <end position="23"/>
    </location>
</feature>
<dbReference type="InterPro" id="IPR013328">
    <property type="entry name" value="6PGD_dom2"/>
</dbReference>
<feature type="domain" description="6-phosphogluconate dehydrogenase NADP-binding" evidence="4">
    <location>
        <begin position="23"/>
        <end position="169"/>
    </location>
</feature>